<dbReference type="GO" id="GO:0003677">
    <property type="term" value="F:DNA binding"/>
    <property type="evidence" value="ECO:0007669"/>
    <property type="project" value="InterPro"/>
</dbReference>
<dbReference type="Proteomes" id="UP000471120">
    <property type="component" value="Unassembled WGS sequence"/>
</dbReference>
<reference evidence="3 4" key="1">
    <citation type="submission" date="2018-07" db="EMBL/GenBank/DDBJ databases">
        <title>Genome sequence of Rhodococcus rhodnii ATCC 35071 from Rhodnius prolixus.</title>
        <authorList>
            <person name="Patel V."/>
            <person name="Vogel K.J."/>
        </authorList>
    </citation>
    <scope>NUCLEOTIDE SEQUENCE [LARGE SCALE GENOMIC DNA]</scope>
    <source>
        <strain evidence="3 4">ATCC 35071</strain>
    </source>
</reference>
<accession>A0A6P2CHC2</accession>
<protein>
    <submittedName>
        <fullName evidence="3">Helix-turn-helix domain-containing protein</fullName>
    </submittedName>
</protein>
<dbReference type="InterPro" id="IPR010093">
    <property type="entry name" value="SinI_DNA-bd"/>
</dbReference>
<gene>
    <name evidence="3" type="ORF">DW322_19600</name>
</gene>
<dbReference type="SUPFAM" id="SSF46955">
    <property type="entry name" value="Putative DNA-binding domain"/>
    <property type="match status" value="1"/>
</dbReference>
<evidence type="ECO:0000259" key="2">
    <source>
        <dbReference type="Pfam" id="PF12728"/>
    </source>
</evidence>
<name>A0A6P2CHC2_9NOCA</name>
<organism evidence="3 4">
    <name type="scientific">Rhodococcus rhodnii</name>
    <dbReference type="NCBI Taxonomy" id="38312"/>
    <lineage>
        <taxon>Bacteria</taxon>
        <taxon>Bacillati</taxon>
        <taxon>Actinomycetota</taxon>
        <taxon>Actinomycetes</taxon>
        <taxon>Mycobacteriales</taxon>
        <taxon>Nocardiaceae</taxon>
        <taxon>Rhodococcus</taxon>
    </lineage>
</organism>
<evidence type="ECO:0000313" key="3">
    <source>
        <dbReference type="EMBL" id="TXG91975.1"/>
    </source>
</evidence>
<dbReference type="NCBIfam" id="TIGR01764">
    <property type="entry name" value="excise"/>
    <property type="match status" value="1"/>
</dbReference>
<dbReference type="AlphaFoldDB" id="A0A6P2CHC2"/>
<dbReference type="Pfam" id="PF12728">
    <property type="entry name" value="HTH_17"/>
    <property type="match status" value="1"/>
</dbReference>
<feature type="domain" description="Helix-turn-helix" evidence="2">
    <location>
        <begin position="28"/>
        <end position="76"/>
    </location>
</feature>
<evidence type="ECO:0000313" key="4">
    <source>
        <dbReference type="Proteomes" id="UP000471120"/>
    </source>
</evidence>
<dbReference type="InterPro" id="IPR041657">
    <property type="entry name" value="HTH_17"/>
</dbReference>
<evidence type="ECO:0000256" key="1">
    <source>
        <dbReference type="SAM" id="MobiDB-lite"/>
    </source>
</evidence>
<dbReference type="InterPro" id="IPR009061">
    <property type="entry name" value="DNA-bd_dom_put_sf"/>
</dbReference>
<dbReference type="EMBL" id="QRCM01000001">
    <property type="protein sequence ID" value="TXG91975.1"/>
    <property type="molecule type" value="Genomic_DNA"/>
</dbReference>
<feature type="region of interest" description="Disordered" evidence="1">
    <location>
        <begin position="1"/>
        <end position="25"/>
    </location>
</feature>
<proteinExistence type="predicted"/>
<sequence length="82" mass="8773">MTSGKKPLVDTTRGASSDGGSTVSGPQFLTVAEVASLMRVSKMTVYRLVHSGELPAVRVGRSFRVHAKAVHDYLETSYFDAG</sequence>
<dbReference type="RefSeq" id="WP_010837525.1">
    <property type="nucleotide sequence ID" value="NZ_QRCM01000001.1"/>
</dbReference>
<feature type="compositionally biased region" description="Polar residues" evidence="1">
    <location>
        <begin position="13"/>
        <end position="25"/>
    </location>
</feature>
<comment type="caution">
    <text evidence="3">The sequence shown here is derived from an EMBL/GenBank/DDBJ whole genome shotgun (WGS) entry which is preliminary data.</text>
</comment>